<comment type="subcellular location">
    <subcellularLocation>
        <location evidence="1">Golgi apparatus membrane</location>
        <topology evidence="1">Single-pass type II membrane protein</topology>
    </subcellularLocation>
</comment>
<accession>A0AA36IPB8</accession>
<dbReference type="InterPro" id="IPR002659">
    <property type="entry name" value="Glyco_trans_31"/>
</dbReference>
<keyword evidence="7" id="KW-1133">Transmembrane helix</keyword>
<evidence type="ECO:0000313" key="12">
    <source>
        <dbReference type="Proteomes" id="UP001178507"/>
    </source>
</evidence>
<dbReference type="Proteomes" id="UP001178507">
    <property type="component" value="Unassembled WGS sequence"/>
</dbReference>
<comment type="caution">
    <text evidence="11">The sequence shown here is derived from an EMBL/GenBank/DDBJ whole genome shotgun (WGS) entry which is preliminary data.</text>
</comment>
<evidence type="ECO:0000256" key="9">
    <source>
        <dbReference type="ARBA" id="ARBA00023136"/>
    </source>
</evidence>
<sequence>MRAKLWLLTSLSKADEYVKVLNGRCLEFEEVTPLGARGADWSGDLDARARAWCSRRSWCVGYMRYMADEEESCHEWCGRPQFCKDVSMAPSEEWVSYVRKSPLKRFQEEQLQLEEAEELPPWARPTEFSCPYPYEGVVSLWNEEPPKEAEPVLRETFQETCRVLRADGVPSQGQADEPSQESPPAAAQAAAEDGPFFHGVLSETEEMVKYFSADTSEYPWVYFLDNLEYIGETVLGGNTIIGPKQHYLSMFYTSSQAACDGKNKSQWTAEDVEEIFPGHVYVDDGSLETRRAAFLSYHFTAICVGPEEMHLVPQAVVDAVGFGTHPLVPSAVHERLQRVFFHLPDAVQPFVRLHPLILEGYLEDMYNNPAKNDAMYYKQTFLFLMMELFRYRYRHDIQTRIRNSACAMCTDQRKLQTIQQASLTDGPPEIAIAFCLMSRRSGSALRTAIRQTWARRLGPTSALRFFVGKVDEGGAFEDQGAPDVVELDAPESYEAVTLKALSMLHWARQSFPQLRFLVRGDDDVYLRPFFLLRQLEQRPAVGYLWGNFDSGSSVVRDPTHPHYNSEEQLPIRDHPMFGDIFPPYVRGHLWAMSADLLARLSDVWAAQLREVEDVTLQLAKSLPHPDDPAIGVIMASLVDMGDISLAVDDRDLNHFALNPSCNATYLNIHNRTWVIHHVTPEAMQCFWSIDEQEEEGELPDLCSCSMDVVEEKSGNPDDDEFDYPRVTKGLRLLRLPFDHGSLRMAWGKPVPRELCARDVLKLTSQIEKEERVIVEAFEKDKARKAKLRRQEKREREERRRASRGASVVEEAASPSRLSRRSASTSELSRSSRGVEARIPEDLRAMASFPLVDEWLMKIRVREVDGRTPKLRFSVRENPAHWVPGSRMYIDYKPEFYLE</sequence>
<keyword evidence="9" id="KW-0472">Membrane</keyword>
<feature type="compositionally biased region" description="Low complexity" evidence="10">
    <location>
        <begin position="175"/>
        <end position="190"/>
    </location>
</feature>
<protein>
    <submittedName>
        <fullName evidence="11">Uncharacterized protein</fullName>
    </submittedName>
</protein>
<proteinExistence type="inferred from homology"/>
<evidence type="ECO:0000256" key="2">
    <source>
        <dbReference type="ARBA" id="ARBA00008661"/>
    </source>
</evidence>
<dbReference type="GO" id="GO:0016758">
    <property type="term" value="F:hexosyltransferase activity"/>
    <property type="evidence" value="ECO:0007669"/>
    <property type="project" value="InterPro"/>
</dbReference>
<feature type="region of interest" description="Disordered" evidence="10">
    <location>
        <begin position="169"/>
        <end position="190"/>
    </location>
</feature>
<evidence type="ECO:0000256" key="4">
    <source>
        <dbReference type="ARBA" id="ARBA00022679"/>
    </source>
</evidence>
<name>A0AA36IPB8_9DINO</name>
<keyword evidence="12" id="KW-1185">Reference proteome</keyword>
<keyword evidence="8" id="KW-0333">Golgi apparatus</keyword>
<evidence type="ECO:0000256" key="3">
    <source>
        <dbReference type="ARBA" id="ARBA00022676"/>
    </source>
</evidence>
<dbReference type="PANTHER" id="PTHR11214">
    <property type="entry name" value="BETA-1,3-N-ACETYLGLUCOSAMINYLTRANSFERASE"/>
    <property type="match status" value="1"/>
</dbReference>
<dbReference type="Pfam" id="PF01762">
    <property type="entry name" value="Galactosyl_T"/>
    <property type="match status" value="1"/>
</dbReference>
<feature type="region of interest" description="Disordered" evidence="10">
    <location>
        <begin position="784"/>
        <end position="833"/>
    </location>
</feature>
<gene>
    <name evidence="11" type="ORF">EVOR1521_LOCUS15850</name>
</gene>
<evidence type="ECO:0000313" key="11">
    <source>
        <dbReference type="EMBL" id="CAJ1390420.1"/>
    </source>
</evidence>
<dbReference type="GO" id="GO:0000139">
    <property type="term" value="C:Golgi membrane"/>
    <property type="evidence" value="ECO:0007669"/>
    <property type="project" value="UniProtKB-SubCell"/>
</dbReference>
<keyword evidence="6" id="KW-0735">Signal-anchor</keyword>
<evidence type="ECO:0000256" key="10">
    <source>
        <dbReference type="SAM" id="MobiDB-lite"/>
    </source>
</evidence>
<keyword evidence="4" id="KW-0808">Transferase</keyword>
<dbReference type="Gene3D" id="3.90.550.50">
    <property type="match status" value="1"/>
</dbReference>
<evidence type="ECO:0000256" key="7">
    <source>
        <dbReference type="ARBA" id="ARBA00022989"/>
    </source>
</evidence>
<evidence type="ECO:0000256" key="6">
    <source>
        <dbReference type="ARBA" id="ARBA00022968"/>
    </source>
</evidence>
<organism evidence="11 12">
    <name type="scientific">Effrenium voratum</name>
    <dbReference type="NCBI Taxonomy" id="2562239"/>
    <lineage>
        <taxon>Eukaryota</taxon>
        <taxon>Sar</taxon>
        <taxon>Alveolata</taxon>
        <taxon>Dinophyceae</taxon>
        <taxon>Suessiales</taxon>
        <taxon>Symbiodiniaceae</taxon>
        <taxon>Effrenium</taxon>
    </lineage>
</organism>
<reference evidence="11" key="1">
    <citation type="submission" date="2023-08" db="EMBL/GenBank/DDBJ databases">
        <authorList>
            <person name="Chen Y."/>
            <person name="Shah S."/>
            <person name="Dougan E. K."/>
            <person name="Thang M."/>
            <person name="Chan C."/>
        </authorList>
    </citation>
    <scope>NUCLEOTIDE SEQUENCE</scope>
</reference>
<feature type="compositionally biased region" description="Low complexity" evidence="10">
    <location>
        <begin position="803"/>
        <end position="831"/>
    </location>
</feature>
<evidence type="ECO:0000256" key="5">
    <source>
        <dbReference type="ARBA" id="ARBA00022692"/>
    </source>
</evidence>
<evidence type="ECO:0000256" key="1">
    <source>
        <dbReference type="ARBA" id="ARBA00004323"/>
    </source>
</evidence>
<keyword evidence="5" id="KW-0812">Transmembrane</keyword>
<dbReference type="AlphaFoldDB" id="A0AA36IPB8"/>
<comment type="similarity">
    <text evidence="2">Belongs to the glycosyltransferase 31 family.</text>
</comment>
<dbReference type="PANTHER" id="PTHR11214:SF3">
    <property type="entry name" value="BETA-1,3-GALACTOSYLTRANSFERASE 6"/>
    <property type="match status" value="1"/>
</dbReference>
<keyword evidence="3" id="KW-0328">Glycosyltransferase</keyword>
<evidence type="ECO:0000256" key="8">
    <source>
        <dbReference type="ARBA" id="ARBA00023034"/>
    </source>
</evidence>
<dbReference type="EMBL" id="CAUJNA010002068">
    <property type="protein sequence ID" value="CAJ1390420.1"/>
    <property type="molecule type" value="Genomic_DNA"/>
</dbReference>